<comment type="subcellular location">
    <subcellularLocation>
        <location evidence="1">Cell membrane</location>
        <topology evidence="1">Multi-pass membrane protein</topology>
    </subcellularLocation>
</comment>
<proteinExistence type="predicted"/>
<feature type="domain" description="ComEC/Rec2-related protein" evidence="7">
    <location>
        <begin position="216"/>
        <end position="480"/>
    </location>
</feature>
<feature type="transmembrane region" description="Helical" evidence="6">
    <location>
        <begin position="363"/>
        <end position="389"/>
    </location>
</feature>
<accession>A0A4Z0V8C7</accession>
<dbReference type="InterPro" id="IPR052159">
    <property type="entry name" value="Competence_DNA_uptake"/>
</dbReference>
<feature type="transmembrane region" description="Helical" evidence="6">
    <location>
        <begin position="48"/>
        <end position="65"/>
    </location>
</feature>
<evidence type="ECO:0000256" key="5">
    <source>
        <dbReference type="ARBA" id="ARBA00023136"/>
    </source>
</evidence>
<dbReference type="AlphaFoldDB" id="A0A4Z0V8C7"/>
<evidence type="ECO:0000313" key="9">
    <source>
        <dbReference type="Proteomes" id="UP000297635"/>
    </source>
</evidence>
<evidence type="ECO:0000256" key="2">
    <source>
        <dbReference type="ARBA" id="ARBA00022475"/>
    </source>
</evidence>
<evidence type="ECO:0000256" key="4">
    <source>
        <dbReference type="ARBA" id="ARBA00022989"/>
    </source>
</evidence>
<keyword evidence="2" id="KW-1003">Cell membrane</keyword>
<feature type="transmembrane region" description="Helical" evidence="6">
    <location>
        <begin position="461"/>
        <end position="481"/>
    </location>
</feature>
<dbReference type="GeneID" id="82148583"/>
<feature type="transmembrane region" description="Helical" evidence="6">
    <location>
        <begin position="427"/>
        <end position="449"/>
    </location>
</feature>
<evidence type="ECO:0000259" key="7">
    <source>
        <dbReference type="Pfam" id="PF03772"/>
    </source>
</evidence>
<comment type="caution">
    <text evidence="8">The sequence shown here is derived from an EMBL/GenBank/DDBJ whole genome shotgun (WGS) entry which is preliminary data.</text>
</comment>
<feature type="transmembrane region" description="Helical" evidence="6">
    <location>
        <begin position="486"/>
        <end position="504"/>
    </location>
</feature>
<feature type="transmembrane region" description="Helical" evidence="6">
    <location>
        <begin position="318"/>
        <end position="351"/>
    </location>
</feature>
<feature type="transmembrane region" description="Helical" evidence="6">
    <location>
        <begin position="236"/>
        <end position="259"/>
    </location>
</feature>
<protein>
    <submittedName>
        <fullName evidence="8">ComEC/Rec2 family competence protein</fullName>
    </submittedName>
</protein>
<dbReference type="PANTHER" id="PTHR30619:SF1">
    <property type="entry name" value="RECOMBINATION PROTEIN 2"/>
    <property type="match status" value="1"/>
</dbReference>
<keyword evidence="5 6" id="KW-0472">Membrane</keyword>
<dbReference type="InterPro" id="IPR004477">
    <property type="entry name" value="ComEC_N"/>
</dbReference>
<sequence>MPLSLCPMLPFAVAFMLGIIFNGTVSSPLWVSVPLALCALFIILRRHYISILSLAIALGFMVSEAHRPLKPGFVSDGGSVSMSFSGVVKEHREYDGARVLVVGIDSCGLRPAPRFIVKAVVPSMIPPADEADRIRFNGSLRPLDSRLDLPDEIDYNAPYRVMGVVAECFIHPDSICYVTPEPGIVSSIRRYRRDVQARIAVLPLSSGAREFLMAALTGDRSWIVPSTRELFSSTGIAHILALSGLHVGILSAVIMIMLFPLTAFGMRRCSMILAIVSLWLFAILTGLSPSVVRAVVMATLFLVTTMLQRLWSPLNALAIAALVILIFTPAAIYTLGFQLTFLAVLSIIVFARRLNPFGYRHPVMRAMAGCVTVSVAAMLGTGMVSAFHFHIFPAYFMFTNIAVSLLLPLILGSGMLLLALDAVGCTAAWLGSIVDTFYGMMMDIAGYIATLPGSSFSGLWIPQWVMAMYFVLLLLFALWLYGRRVVMLFAMAVVTLFIVLWSFIPVPDNNATEVYITHSSTETTMLVRDRDTLLSFTTARPALHGEVMERSLRKYSSYMLRRGIPDIVPLEDGAIHGQVCRQGSLVSVSGATFLFLASGIPKSHTLPASARITYAVVCRGFTADVRKLASGIRPDTILLSADLDRRRHDRYCRELTAASIPHRSLRPAPFSISYPPSPPL</sequence>
<dbReference type="Proteomes" id="UP000297635">
    <property type="component" value="Unassembled WGS sequence"/>
</dbReference>
<evidence type="ECO:0000256" key="3">
    <source>
        <dbReference type="ARBA" id="ARBA00022692"/>
    </source>
</evidence>
<keyword evidence="9" id="KW-1185">Reference proteome</keyword>
<dbReference type="NCBIfam" id="TIGR00360">
    <property type="entry name" value="ComEC_N-term"/>
    <property type="match status" value="1"/>
</dbReference>
<dbReference type="Pfam" id="PF03772">
    <property type="entry name" value="Competence"/>
    <property type="match status" value="1"/>
</dbReference>
<gene>
    <name evidence="8" type="ORF">EZ315_02185</name>
</gene>
<evidence type="ECO:0000256" key="1">
    <source>
        <dbReference type="ARBA" id="ARBA00004651"/>
    </source>
</evidence>
<keyword evidence="3 6" id="KW-0812">Transmembrane</keyword>
<dbReference type="PANTHER" id="PTHR30619">
    <property type="entry name" value="DNA INTERNALIZATION/COMPETENCE PROTEIN COMEC/REC2"/>
    <property type="match status" value="1"/>
</dbReference>
<organism evidence="8 9">
    <name type="scientific">Duncaniella freteri</name>
    <dbReference type="NCBI Taxonomy" id="2530391"/>
    <lineage>
        <taxon>Bacteria</taxon>
        <taxon>Pseudomonadati</taxon>
        <taxon>Bacteroidota</taxon>
        <taxon>Bacteroidia</taxon>
        <taxon>Bacteroidales</taxon>
        <taxon>Muribaculaceae</taxon>
        <taxon>Duncaniella</taxon>
    </lineage>
</organism>
<dbReference type="RefSeq" id="WP_135470223.1">
    <property type="nucleotide sequence ID" value="NZ_CASJDB010000007.1"/>
</dbReference>
<evidence type="ECO:0000313" key="8">
    <source>
        <dbReference type="EMBL" id="TGG39570.1"/>
    </source>
</evidence>
<name>A0A4Z0V8C7_9BACT</name>
<keyword evidence="4 6" id="KW-1133">Transmembrane helix</keyword>
<evidence type="ECO:0000256" key="6">
    <source>
        <dbReference type="SAM" id="Phobius"/>
    </source>
</evidence>
<reference evidence="8 9" key="1">
    <citation type="submission" date="2019-02" db="EMBL/GenBank/DDBJ databases">
        <title>Isolation and identification of novel species under the genus Muribaculum.</title>
        <authorList>
            <person name="Miyake S."/>
            <person name="Ding Y."/>
            <person name="Low A."/>
            <person name="Soh M."/>
            <person name="Seedorf H."/>
        </authorList>
    </citation>
    <scope>NUCLEOTIDE SEQUENCE [LARGE SCALE GENOMIC DNA]</scope>
    <source>
        <strain evidence="8 9">TLL-A3</strain>
    </source>
</reference>
<feature type="transmembrane region" description="Helical" evidence="6">
    <location>
        <begin position="395"/>
        <end position="420"/>
    </location>
</feature>
<dbReference type="EMBL" id="SJSA01000001">
    <property type="protein sequence ID" value="TGG39570.1"/>
    <property type="molecule type" value="Genomic_DNA"/>
</dbReference>
<dbReference type="GO" id="GO:0005886">
    <property type="term" value="C:plasma membrane"/>
    <property type="evidence" value="ECO:0007669"/>
    <property type="project" value="UniProtKB-SubCell"/>
</dbReference>
<feature type="transmembrane region" description="Helical" evidence="6">
    <location>
        <begin position="271"/>
        <end position="298"/>
    </location>
</feature>